<name>A0AC34PYB4_9BILA</name>
<evidence type="ECO:0000313" key="2">
    <source>
        <dbReference type="WBParaSite" id="JU765_v2.g11059.t1"/>
    </source>
</evidence>
<dbReference type="Proteomes" id="UP000887576">
    <property type="component" value="Unplaced"/>
</dbReference>
<reference evidence="2" key="1">
    <citation type="submission" date="2022-11" db="UniProtKB">
        <authorList>
            <consortium name="WormBaseParasite"/>
        </authorList>
    </citation>
    <scope>IDENTIFICATION</scope>
</reference>
<organism evidence="1 2">
    <name type="scientific">Panagrolaimus sp. JU765</name>
    <dbReference type="NCBI Taxonomy" id="591449"/>
    <lineage>
        <taxon>Eukaryota</taxon>
        <taxon>Metazoa</taxon>
        <taxon>Ecdysozoa</taxon>
        <taxon>Nematoda</taxon>
        <taxon>Chromadorea</taxon>
        <taxon>Rhabditida</taxon>
        <taxon>Tylenchina</taxon>
        <taxon>Panagrolaimomorpha</taxon>
        <taxon>Panagrolaimoidea</taxon>
        <taxon>Panagrolaimidae</taxon>
        <taxon>Panagrolaimus</taxon>
    </lineage>
</organism>
<evidence type="ECO:0000313" key="1">
    <source>
        <dbReference type="Proteomes" id="UP000887576"/>
    </source>
</evidence>
<proteinExistence type="predicted"/>
<accession>A0AC34PYB4</accession>
<sequence>MLLMKFNWTYIGVVYSAGNYGEKGFEAMERLSHSEVCIAYSQKVKTLGEVEEYEKVLTSLALLKPRPQVIVCFCEGASKMLLKELNQKLTITP</sequence>
<protein>
    <submittedName>
        <fullName evidence="2">Receptor ligand binding region domain-containing protein</fullName>
    </submittedName>
</protein>
<dbReference type="WBParaSite" id="JU765_v2.g11059.t1">
    <property type="protein sequence ID" value="JU765_v2.g11059.t1"/>
    <property type="gene ID" value="JU765_v2.g11059"/>
</dbReference>